<feature type="transmembrane region" description="Helical" evidence="2">
    <location>
        <begin position="20"/>
        <end position="46"/>
    </location>
</feature>
<dbReference type="RefSeq" id="XP_040769832.1">
    <property type="nucleotide sequence ID" value="XM_040914110.1"/>
</dbReference>
<sequence>MEMVLSRAEASSMPPPASSRLAMSTITGMVIGALCLFLLVITYQLIPRLHHKVPARNSIGVLPAPKARAGHRLSLFGRIGALFSRLILLFISGSKTGATTAPASERHKSFHSFHLSSQQRRDGKSTGETFSTRLRLKLHILPATDLLSPRPLGDHKHYRKLDDNKDCYTQMPKKAVMSPWSPREQDFPYSSVPTPSSLSKAPWGFDEPPPFSPPPAYVPGTPIRYALSPTSSAVPSPLRDGTDHREIRESMHEAIDLSEVVVVEPSRPEGQTPAGAFVISDDMDSFSDTSSISSVWSSCTFEEIV</sequence>
<keyword evidence="2" id="KW-0812">Transmembrane</keyword>
<keyword evidence="2" id="KW-1133">Transmembrane helix</keyword>
<keyword evidence="2" id="KW-0472">Membrane</keyword>
<reference evidence="3 4" key="1">
    <citation type="journal article" date="2016" name="Mol. Biol. Evol.">
        <title>Comparative Genomics of Early-Diverging Mushroom-Forming Fungi Provides Insights into the Origins of Lignocellulose Decay Capabilities.</title>
        <authorList>
            <person name="Nagy L.G."/>
            <person name="Riley R."/>
            <person name="Tritt A."/>
            <person name="Adam C."/>
            <person name="Daum C."/>
            <person name="Floudas D."/>
            <person name="Sun H."/>
            <person name="Yadav J.S."/>
            <person name="Pangilinan J."/>
            <person name="Larsson K.H."/>
            <person name="Matsuura K."/>
            <person name="Barry K."/>
            <person name="Labutti K."/>
            <person name="Kuo R."/>
            <person name="Ohm R.A."/>
            <person name="Bhattacharya S.S."/>
            <person name="Shirouzu T."/>
            <person name="Yoshinaga Y."/>
            <person name="Martin F.M."/>
            <person name="Grigoriev I.V."/>
            <person name="Hibbett D.S."/>
        </authorList>
    </citation>
    <scope>NUCLEOTIDE SEQUENCE [LARGE SCALE GENOMIC DNA]</scope>
    <source>
        <strain evidence="3 4">93-53</strain>
    </source>
</reference>
<evidence type="ECO:0000313" key="4">
    <source>
        <dbReference type="Proteomes" id="UP000076871"/>
    </source>
</evidence>
<evidence type="ECO:0000256" key="1">
    <source>
        <dbReference type="SAM" id="MobiDB-lite"/>
    </source>
</evidence>
<evidence type="ECO:0000313" key="3">
    <source>
        <dbReference type="EMBL" id="KZT12184.1"/>
    </source>
</evidence>
<proteinExistence type="predicted"/>
<gene>
    <name evidence="3" type="ORF">LAESUDRAFT_809026</name>
</gene>
<feature type="region of interest" description="Disordered" evidence="1">
    <location>
        <begin position="101"/>
        <end position="128"/>
    </location>
</feature>
<accession>A0A165HTZ6</accession>
<dbReference type="EMBL" id="KV427606">
    <property type="protein sequence ID" value="KZT12184.1"/>
    <property type="molecule type" value="Genomic_DNA"/>
</dbReference>
<dbReference type="OrthoDB" id="2756215at2759"/>
<evidence type="ECO:0000256" key="2">
    <source>
        <dbReference type="SAM" id="Phobius"/>
    </source>
</evidence>
<name>A0A165HTZ6_9APHY</name>
<dbReference type="InParanoid" id="A0A165HTZ6"/>
<organism evidence="3 4">
    <name type="scientific">Laetiporus sulphureus 93-53</name>
    <dbReference type="NCBI Taxonomy" id="1314785"/>
    <lineage>
        <taxon>Eukaryota</taxon>
        <taxon>Fungi</taxon>
        <taxon>Dikarya</taxon>
        <taxon>Basidiomycota</taxon>
        <taxon>Agaricomycotina</taxon>
        <taxon>Agaricomycetes</taxon>
        <taxon>Polyporales</taxon>
        <taxon>Laetiporus</taxon>
    </lineage>
</organism>
<dbReference type="Proteomes" id="UP000076871">
    <property type="component" value="Unassembled WGS sequence"/>
</dbReference>
<dbReference type="GeneID" id="63831138"/>
<keyword evidence="4" id="KW-1185">Reference proteome</keyword>
<dbReference type="AlphaFoldDB" id="A0A165HTZ6"/>
<protein>
    <submittedName>
        <fullName evidence="3">Uncharacterized protein</fullName>
    </submittedName>
</protein>